<dbReference type="InterPro" id="IPR003593">
    <property type="entry name" value="AAA+_ATPase"/>
</dbReference>
<evidence type="ECO:0000256" key="5">
    <source>
        <dbReference type="ARBA" id="ARBA00022741"/>
    </source>
</evidence>
<evidence type="ECO:0000256" key="7">
    <source>
        <dbReference type="ARBA" id="ARBA00022989"/>
    </source>
</evidence>
<keyword evidence="13" id="KW-1185">Reference proteome</keyword>
<dbReference type="PROSITE" id="PS00211">
    <property type="entry name" value="ABC_TRANSPORTER_1"/>
    <property type="match status" value="1"/>
</dbReference>
<dbReference type="GO" id="GO:0005524">
    <property type="term" value="F:ATP binding"/>
    <property type="evidence" value="ECO:0007669"/>
    <property type="project" value="UniProtKB-KW"/>
</dbReference>
<dbReference type="InterPro" id="IPR011527">
    <property type="entry name" value="ABC1_TM_dom"/>
</dbReference>
<dbReference type="AlphaFoldDB" id="B6FXH6"/>
<keyword evidence="6 12" id="KW-0067">ATP-binding</keyword>
<reference evidence="12 13" key="2">
    <citation type="submission" date="2008-10" db="EMBL/GenBank/DDBJ databases">
        <title>Draft genome sequence of Clostridium hiranonis (DSM 13275).</title>
        <authorList>
            <person name="Sudarsanam P."/>
            <person name="Ley R."/>
            <person name="Guruge J."/>
            <person name="Turnbaugh P.J."/>
            <person name="Mahowald M."/>
            <person name="Liep D."/>
            <person name="Gordon J."/>
        </authorList>
    </citation>
    <scope>NUCLEOTIDE SEQUENCE [LARGE SCALE GENOMIC DNA]</scope>
    <source>
        <strain evidence="12 13">DSM 13275</strain>
    </source>
</reference>
<dbReference type="Pfam" id="PF00664">
    <property type="entry name" value="ABC_membrane"/>
    <property type="match status" value="1"/>
</dbReference>
<feature type="transmembrane region" description="Helical" evidence="9">
    <location>
        <begin position="7"/>
        <end position="29"/>
    </location>
</feature>
<feature type="transmembrane region" description="Helical" evidence="9">
    <location>
        <begin position="118"/>
        <end position="140"/>
    </location>
</feature>
<dbReference type="GO" id="GO:0015421">
    <property type="term" value="F:ABC-type oligopeptide transporter activity"/>
    <property type="evidence" value="ECO:0007669"/>
    <property type="project" value="TreeGrafter"/>
</dbReference>
<dbReference type="InterPro" id="IPR027417">
    <property type="entry name" value="P-loop_NTPase"/>
</dbReference>
<keyword evidence="3" id="KW-1003">Cell membrane</keyword>
<dbReference type="FunFam" id="3.40.50.300:FF:000221">
    <property type="entry name" value="Multidrug ABC transporter ATP-binding protein"/>
    <property type="match status" value="1"/>
</dbReference>
<dbReference type="Pfam" id="PF00005">
    <property type="entry name" value="ABC_tran"/>
    <property type="match status" value="1"/>
</dbReference>
<feature type="transmembrane region" description="Helical" evidence="9">
    <location>
        <begin position="231"/>
        <end position="251"/>
    </location>
</feature>
<proteinExistence type="predicted"/>
<dbReference type="eggNOG" id="COG1132">
    <property type="taxonomic scope" value="Bacteria"/>
</dbReference>
<evidence type="ECO:0000256" key="8">
    <source>
        <dbReference type="ARBA" id="ARBA00023136"/>
    </source>
</evidence>
<feature type="domain" description="ABC transmembrane type-1" evidence="11">
    <location>
        <begin position="12"/>
        <end position="291"/>
    </location>
</feature>
<evidence type="ECO:0000259" key="11">
    <source>
        <dbReference type="PROSITE" id="PS50929"/>
    </source>
</evidence>
<keyword evidence="5" id="KW-0547">Nucleotide-binding</keyword>
<feature type="transmembrane region" description="Helical" evidence="9">
    <location>
        <begin position="271"/>
        <end position="289"/>
    </location>
</feature>
<comment type="caution">
    <text evidence="12">The sequence shown here is derived from an EMBL/GenBank/DDBJ whole genome shotgun (WGS) entry which is preliminary data.</text>
</comment>
<evidence type="ECO:0000256" key="6">
    <source>
        <dbReference type="ARBA" id="ARBA00022840"/>
    </source>
</evidence>
<feature type="domain" description="ABC transporter" evidence="10">
    <location>
        <begin position="325"/>
        <end position="558"/>
    </location>
</feature>
<dbReference type="InterPro" id="IPR017871">
    <property type="entry name" value="ABC_transporter-like_CS"/>
</dbReference>
<evidence type="ECO:0000313" key="13">
    <source>
        <dbReference type="Proteomes" id="UP000003178"/>
    </source>
</evidence>
<keyword evidence="7 9" id="KW-1133">Transmembrane helix</keyword>
<organism evidence="12 13">
    <name type="scientific">Peptacetobacter hiranonis (strain DSM 13275 / JCM 10541 / KCTC 15199 / TO-931)</name>
    <name type="common">Clostridium hiranonis</name>
    <dbReference type="NCBI Taxonomy" id="500633"/>
    <lineage>
        <taxon>Bacteria</taxon>
        <taxon>Bacillati</taxon>
        <taxon>Bacillota</taxon>
        <taxon>Clostridia</taxon>
        <taxon>Peptostreptococcales</taxon>
        <taxon>Peptostreptococcaceae</taxon>
        <taxon>Peptacetobacter</taxon>
    </lineage>
</organism>
<dbReference type="Proteomes" id="UP000003178">
    <property type="component" value="Unassembled WGS sequence"/>
</dbReference>
<evidence type="ECO:0000259" key="10">
    <source>
        <dbReference type="PROSITE" id="PS50893"/>
    </source>
</evidence>
<dbReference type="HOGENOM" id="CLU_000604_84_3_9"/>
<dbReference type="STRING" id="500633.CLOHIR_00575"/>
<dbReference type="Gene3D" id="1.20.1560.10">
    <property type="entry name" value="ABC transporter type 1, transmembrane domain"/>
    <property type="match status" value="1"/>
</dbReference>
<dbReference type="CDD" id="cd18548">
    <property type="entry name" value="ABC_6TM_Tm287_like"/>
    <property type="match status" value="1"/>
</dbReference>
<evidence type="ECO:0000313" key="12">
    <source>
        <dbReference type="EMBL" id="EEA85761.1"/>
    </source>
</evidence>
<keyword evidence="4 9" id="KW-0812">Transmembrane</keyword>
<feature type="transmembrane region" description="Helical" evidence="9">
    <location>
        <begin position="146"/>
        <end position="167"/>
    </location>
</feature>
<evidence type="ECO:0000256" key="1">
    <source>
        <dbReference type="ARBA" id="ARBA00004651"/>
    </source>
</evidence>
<keyword evidence="2" id="KW-0813">Transport</keyword>
<evidence type="ECO:0000256" key="4">
    <source>
        <dbReference type="ARBA" id="ARBA00022692"/>
    </source>
</evidence>
<evidence type="ECO:0000256" key="2">
    <source>
        <dbReference type="ARBA" id="ARBA00022448"/>
    </source>
</evidence>
<gene>
    <name evidence="12" type="ORF">CLOHIR_00575</name>
</gene>
<evidence type="ECO:0000256" key="9">
    <source>
        <dbReference type="SAM" id="Phobius"/>
    </source>
</evidence>
<dbReference type="PROSITE" id="PS50893">
    <property type="entry name" value="ABC_TRANSPORTER_2"/>
    <property type="match status" value="1"/>
</dbReference>
<dbReference type="Gene3D" id="3.40.50.300">
    <property type="entry name" value="P-loop containing nucleotide triphosphate hydrolases"/>
    <property type="match status" value="1"/>
</dbReference>
<name>B6FXH6_PEPHT</name>
<dbReference type="SUPFAM" id="SSF90123">
    <property type="entry name" value="ABC transporter transmembrane region"/>
    <property type="match status" value="1"/>
</dbReference>
<comment type="subcellular location">
    <subcellularLocation>
        <location evidence="1">Cell membrane</location>
        <topology evidence="1">Multi-pass membrane protein</topology>
    </subcellularLocation>
</comment>
<dbReference type="SMART" id="SM00382">
    <property type="entry name" value="AAA"/>
    <property type="match status" value="1"/>
</dbReference>
<dbReference type="InterPro" id="IPR003439">
    <property type="entry name" value="ABC_transporter-like_ATP-bd"/>
</dbReference>
<dbReference type="EMBL" id="ABWP01000022">
    <property type="protein sequence ID" value="EEA85761.1"/>
    <property type="molecule type" value="Genomic_DNA"/>
</dbReference>
<sequence>MKKYKLLVCINIISVFGFVLTELGIPTILADMIDFGVSTGNKAYLYGEGLKMAGISILGVSGTILLGYCCSKISTSITHDIRKDMYEKIQHFSHEEYNKFKIASLITRVNNDAFQIQLFVNVLLRTALMTPVMLVTSLFLTYRSSVQLFSVIFATIPLIIIGVIFVAKVTGPISERQQAGLDDMNRISRESLTGVRVVRAFNRQHTEQEKFLETNEFFTKNSKSLFMIMQLTQPIFFLVMNIAVCRIFYFGANLVSQNALEVGRMVAFLDYLFHAMMSMMFFCTVFMMYPRANVSAKRINSVLNKELSLINDPKTEIVDKDTNTISFNNIGYEKDGKKILDGISFEAKTGQTIAIVGSTGSGKSTLSKLIPRLFDCTSGEIMYNNTNIKDFDVERWREKIGFVAQKAFLFKGTIRSNVCFGKADATDDEIMEALELAQATEFVASKEDGIDSVIEENAANLSGGQKQRLSIARAVIRKPDIYIFDDAFSALDFKTDAALRKALKPVTKNSIMFIVAQRISTIMDADKILVLNHGKLEAVGTHEDLMENCPLYKNIAESQIGEEAIDYGEEA</sequence>
<dbReference type="PROSITE" id="PS50929">
    <property type="entry name" value="ABC_TM1F"/>
    <property type="match status" value="1"/>
</dbReference>
<dbReference type="InterPro" id="IPR036640">
    <property type="entry name" value="ABC1_TM_sf"/>
</dbReference>
<dbReference type="InterPro" id="IPR039421">
    <property type="entry name" value="Type_1_exporter"/>
</dbReference>
<dbReference type="PANTHER" id="PTHR43394:SF1">
    <property type="entry name" value="ATP-BINDING CASSETTE SUB-FAMILY B MEMBER 10, MITOCHONDRIAL"/>
    <property type="match status" value="1"/>
</dbReference>
<dbReference type="SUPFAM" id="SSF52540">
    <property type="entry name" value="P-loop containing nucleoside triphosphate hydrolases"/>
    <property type="match status" value="1"/>
</dbReference>
<dbReference type="PANTHER" id="PTHR43394">
    <property type="entry name" value="ATP-DEPENDENT PERMEASE MDL1, MITOCHONDRIAL"/>
    <property type="match status" value="1"/>
</dbReference>
<protein>
    <submittedName>
        <fullName evidence="12">ABC transporter, ATP-binding protein</fullName>
    </submittedName>
</protein>
<dbReference type="GO" id="GO:0005886">
    <property type="term" value="C:plasma membrane"/>
    <property type="evidence" value="ECO:0007669"/>
    <property type="project" value="UniProtKB-SubCell"/>
</dbReference>
<keyword evidence="8 9" id="KW-0472">Membrane</keyword>
<dbReference type="GO" id="GO:0016887">
    <property type="term" value="F:ATP hydrolysis activity"/>
    <property type="evidence" value="ECO:0007669"/>
    <property type="project" value="InterPro"/>
</dbReference>
<accession>B6FXH6</accession>
<reference evidence="12 13" key="1">
    <citation type="submission" date="2008-09" db="EMBL/GenBank/DDBJ databases">
        <authorList>
            <person name="Fulton L."/>
            <person name="Clifton S."/>
            <person name="Fulton B."/>
            <person name="Xu J."/>
            <person name="Minx P."/>
            <person name="Pepin K.H."/>
            <person name="Johnson M."/>
            <person name="Thiruvilangam P."/>
            <person name="Bhonagiri V."/>
            <person name="Nash W.E."/>
            <person name="Mardis E.R."/>
            <person name="Wilson R.K."/>
        </authorList>
    </citation>
    <scope>NUCLEOTIDE SEQUENCE [LARGE SCALE GENOMIC DNA]</scope>
    <source>
        <strain evidence="12 13">DSM 13275</strain>
    </source>
</reference>
<evidence type="ECO:0000256" key="3">
    <source>
        <dbReference type="ARBA" id="ARBA00022475"/>
    </source>
</evidence>
<feature type="transmembrane region" description="Helical" evidence="9">
    <location>
        <begin position="49"/>
        <end position="69"/>
    </location>
</feature>